<dbReference type="KEGG" id="acae:HYG86_09545"/>
<protein>
    <submittedName>
        <fullName evidence="2">Putative beta-lysine N-acetyltransferase</fullName>
    </submittedName>
</protein>
<evidence type="ECO:0000259" key="1">
    <source>
        <dbReference type="PROSITE" id="PS51186"/>
    </source>
</evidence>
<dbReference type="AlphaFoldDB" id="A0A7G9W8I1"/>
<reference evidence="2 3" key="1">
    <citation type="submission" date="2020-07" db="EMBL/GenBank/DDBJ databases">
        <title>Alkalicella. sp. LB2 genome.</title>
        <authorList>
            <person name="Postec A."/>
            <person name="Quemeneur M."/>
        </authorList>
    </citation>
    <scope>NUCLEOTIDE SEQUENCE [LARGE SCALE GENOMIC DNA]</scope>
    <source>
        <strain evidence="2 3">LB2</strain>
    </source>
</reference>
<dbReference type="Gene3D" id="3.40.630.30">
    <property type="match status" value="1"/>
</dbReference>
<evidence type="ECO:0000313" key="3">
    <source>
        <dbReference type="Proteomes" id="UP000516160"/>
    </source>
</evidence>
<dbReference type="InterPro" id="IPR022525">
    <property type="entry name" value="GNAT_AblB"/>
</dbReference>
<gene>
    <name evidence="2" type="primary">ablB</name>
    <name evidence="2" type="ORF">HYG86_09545</name>
</gene>
<organism evidence="2 3">
    <name type="scientific">Alkalicella caledoniensis</name>
    <dbReference type="NCBI Taxonomy" id="2731377"/>
    <lineage>
        <taxon>Bacteria</taxon>
        <taxon>Bacillati</taxon>
        <taxon>Bacillota</taxon>
        <taxon>Clostridia</taxon>
        <taxon>Eubacteriales</taxon>
        <taxon>Proteinivoracaceae</taxon>
        <taxon>Alkalicella</taxon>
    </lineage>
</organism>
<dbReference type="PROSITE" id="PS51186">
    <property type="entry name" value="GNAT"/>
    <property type="match status" value="1"/>
</dbReference>
<dbReference type="Pfam" id="PF13527">
    <property type="entry name" value="Acetyltransf_9"/>
    <property type="match status" value="1"/>
</dbReference>
<keyword evidence="3" id="KW-1185">Reference proteome</keyword>
<accession>A0A7G9W8I1</accession>
<evidence type="ECO:0000313" key="2">
    <source>
        <dbReference type="EMBL" id="QNO14993.1"/>
    </source>
</evidence>
<dbReference type="EMBL" id="CP058559">
    <property type="protein sequence ID" value="QNO14993.1"/>
    <property type="molecule type" value="Genomic_DNA"/>
</dbReference>
<keyword evidence="2" id="KW-0808">Transferase</keyword>
<dbReference type="CDD" id="cd04301">
    <property type="entry name" value="NAT_SF"/>
    <property type="match status" value="1"/>
</dbReference>
<dbReference type="RefSeq" id="WP_213165357.1">
    <property type="nucleotide sequence ID" value="NZ_CP058559.1"/>
</dbReference>
<dbReference type="NCBIfam" id="TIGR03827">
    <property type="entry name" value="GNAT_ablB"/>
    <property type="match status" value="1"/>
</dbReference>
<dbReference type="GO" id="GO:0008080">
    <property type="term" value="F:N-acetyltransferase activity"/>
    <property type="evidence" value="ECO:0007669"/>
    <property type="project" value="InterPro"/>
</dbReference>
<dbReference type="InterPro" id="IPR000182">
    <property type="entry name" value="GNAT_dom"/>
</dbReference>
<proteinExistence type="predicted"/>
<dbReference type="InterPro" id="IPR016181">
    <property type="entry name" value="Acyl_CoA_acyltransferase"/>
</dbReference>
<sequence length="300" mass="34774">MKIIKIYLDKNTSTTIHGSIYGLDYVIEEEGYYTKIFLDTYNQRVEVIDYEGKDIDGLTTRLDYLAQKNNFGKVYLKAKSDDWEKFLTHGYILEGIFKHYYNGDNAYSLAKFFSKERRISEGFEKENEIIEEVAKIEPEVEFNSNLPNTYNIRPATKEDIPELIALYDRVFETYPIPLNQPLYLEKLMDSDVYFMVITNGGKIVSAASADMSKRYKNAEITDCATHPDERGNGLMSVIINALENEMKDMGIICLYSIARSLSFGMNTVFKKHNYTYTGRLINNCNIFGKFEDMNVWIKKI</sequence>
<feature type="domain" description="N-acetyltransferase" evidence="1">
    <location>
        <begin position="150"/>
        <end position="300"/>
    </location>
</feature>
<dbReference type="SUPFAM" id="SSF55729">
    <property type="entry name" value="Acyl-CoA N-acyltransferases (Nat)"/>
    <property type="match status" value="1"/>
</dbReference>
<dbReference type="Proteomes" id="UP000516160">
    <property type="component" value="Chromosome"/>
</dbReference>
<name>A0A7G9W8I1_ALKCA</name>